<feature type="domain" description="HPr" evidence="1">
    <location>
        <begin position="1"/>
        <end position="81"/>
    </location>
</feature>
<sequence length="81" mass="8922">MKVIAKKPIYSKNAGQFVQFTSRFEEPVYVKKGEKTADGKSLLGLIALSIQPGQEIEITSSADLSGLQNQLFQSDLFENAE</sequence>
<evidence type="ECO:0000313" key="2">
    <source>
        <dbReference type="EMBL" id="KSU85667.1"/>
    </source>
</evidence>
<evidence type="ECO:0000259" key="1">
    <source>
        <dbReference type="PROSITE" id="PS51350"/>
    </source>
</evidence>
<name>A0A0V8JF09_9BACL</name>
<dbReference type="EMBL" id="LNQN01000001">
    <property type="protein sequence ID" value="KSU85667.1"/>
    <property type="molecule type" value="Genomic_DNA"/>
</dbReference>
<dbReference type="PROSITE" id="PS51350">
    <property type="entry name" value="PTS_HPR_DOM"/>
    <property type="match status" value="1"/>
</dbReference>
<protein>
    <recommendedName>
        <fullName evidence="1">HPr domain-containing protein</fullName>
    </recommendedName>
</protein>
<dbReference type="Proteomes" id="UP000054099">
    <property type="component" value="Unassembled WGS sequence"/>
</dbReference>
<comment type="caution">
    <text evidence="2">The sequence shown here is derived from an EMBL/GenBank/DDBJ whole genome shotgun (WGS) entry which is preliminary data.</text>
</comment>
<dbReference type="Pfam" id="PF00381">
    <property type="entry name" value="PTS-HPr"/>
    <property type="match status" value="1"/>
</dbReference>
<dbReference type="InterPro" id="IPR035895">
    <property type="entry name" value="HPr-like_sf"/>
</dbReference>
<dbReference type="AlphaFoldDB" id="A0A0V8JF09"/>
<gene>
    <name evidence="2" type="ORF">AS030_09270</name>
</gene>
<dbReference type="RefSeq" id="WP_061970856.1">
    <property type="nucleotide sequence ID" value="NZ_FMAV01000001.1"/>
</dbReference>
<proteinExistence type="predicted"/>
<accession>A0A0V8JF09</accession>
<dbReference type="SUPFAM" id="SSF55594">
    <property type="entry name" value="HPr-like"/>
    <property type="match status" value="1"/>
</dbReference>
<dbReference type="InterPro" id="IPR000032">
    <property type="entry name" value="HPr-like"/>
</dbReference>
<dbReference type="Gene3D" id="3.30.1340.10">
    <property type="entry name" value="HPr-like"/>
    <property type="match status" value="1"/>
</dbReference>
<keyword evidence="3" id="KW-1185">Reference proteome</keyword>
<evidence type="ECO:0000313" key="3">
    <source>
        <dbReference type="Proteomes" id="UP000054099"/>
    </source>
</evidence>
<organism evidence="2 3">
    <name type="scientific">Fictibacillus enclensis</name>
    <dbReference type="NCBI Taxonomy" id="1017270"/>
    <lineage>
        <taxon>Bacteria</taxon>
        <taxon>Bacillati</taxon>
        <taxon>Bacillota</taxon>
        <taxon>Bacilli</taxon>
        <taxon>Bacillales</taxon>
        <taxon>Fictibacillaceae</taxon>
        <taxon>Fictibacillus</taxon>
    </lineage>
</organism>
<reference evidence="2 3" key="1">
    <citation type="journal article" date="2014" name="Antonie Van Leeuwenhoek">
        <title>Fictibacillus enclensis sp. nov., isolated from marine sediment.</title>
        <authorList>
            <person name="Dastager S.G."/>
            <person name="Mawlankar R."/>
            <person name="Srinivasan K."/>
            <person name="Tang S.K."/>
            <person name="Lee J.C."/>
            <person name="Ramana V.V."/>
            <person name="Shouche Y.S."/>
        </authorList>
    </citation>
    <scope>NUCLEOTIDE SEQUENCE [LARGE SCALE GENOMIC DNA]</scope>
    <source>
        <strain evidence="2 3">NIO-1003</strain>
    </source>
</reference>